<evidence type="ECO:0000256" key="4">
    <source>
        <dbReference type="ARBA" id="ARBA00023163"/>
    </source>
</evidence>
<feature type="domain" description="RNA polymerase sigma factor 70 region 4 type 2" evidence="6">
    <location>
        <begin position="110"/>
        <end position="159"/>
    </location>
</feature>
<evidence type="ECO:0000256" key="3">
    <source>
        <dbReference type="ARBA" id="ARBA00023082"/>
    </source>
</evidence>
<accession>A0ABU3Y3U4</accession>
<evidence type="ECO:0000256" key="2">
    <source>
        <dbReference type="ARBA" id="ARBA00023015"/>
    </source>
</evidence>
<feature type="domain" description="RNA polymerase sigma-70 region 2" evidence="5">
    <location>
        <begin position="18"/>
        <end position="81"/>
    </location>
</feature>
<evidence type="ECO:0000256" key="1">
    <source>
        <dbReference type="ARBA" id="ARBA00010641"/>
    </source>
</evidence>
<dbReference type="Pfam" id="PF08281">
    <property type="entry name" value="Sigma70_r4_2"/>
    <property type="match status" value="1"/>
</dbReference>
<dbReference type="Pfam" id="PF04542">
    <property type="entry name" value="Sigma70_r2"/>
    <property type="match status" value="1"/>
</dbReference>
<dbReference type="InterPro" id="IPR013324">
    <property type="entry name" value="RNA_pol_sigma_r3/r4-like"/>
</dbReference>
<comment type="similarity">
    <text evidence="1">Belongs to the sigma-70 factor family. ECF subfamily.</text>
</comment>
<keyword evidence="4" id="KW-0804">Transcription</keyword>
<dbReference type="PANTHER" id="PTHR43133:SF63">
    <property type="entry name" value="RNA POLYMERASE SIGMA FACTOR FECI-RELATED"/>
    <property type="match status" value="1"/>
</dbReference>
<dbReference type="RefSeq" id="WP_317225263.1">
    <property type="nucleotide sequence ID" value="NZ_JAWJEJ010000001.1"/>
</dbReference>
<dbReference type="InterPro" id="IPR013325">
    <property type="entry name" value="RNA_pol_sigma_r2"/>
</dbReference>
<gene>
    <name evidence="7" type="ORF">RZN05_03650</name>
</gene>
<dbReference type="Gene3D" id="1.10.1740.10">
    <property type="match status" value="1"/>
</dbReference>
<dbReference type="InterPro" id="IPR014284">
    <property type="entry name" value="RNA_pol_sigma-70_dom"/>
</dbReference>
<protein>
    <submittedName>
        <fullName evidence="7">RNA polymerase sigma factor</fullName>
    </submittedName>
</protein>
<dbReference type="SUPFAM" id="SSF88946">
    <property type="entry name" value="Sigma2 domain of RNA polymerase sigma factors"/>
    <property type="match status" value="1"/>
</dbReference>
<dbReference type="InterPro" id="IPR036388">
    <property type="entry name" value="WH-like_DNA-bd_sf"/>
</dbReference>
<dbReference type="Gene3D" id="1.10.10.10">
    <property type="entry name" value="Winged helix-like DNA-binding domain superfamily/Winged helix DNA-binding domain"/>
    <property type="match status" value="1"/>
</dbReference>
<reference evidence="7 8" key="1">
    <citation type="submission" date="2023-10" db="EMBL/GenBank/DDBJ databases">
        <title>Sphingomonas sp. HF-S4 16S ribosomal RNA gene Genome sequencing and assembly.</title>
        <authorList>
            <person name="Lee H."/>
        </authorList>
    </citation>
    <scope>NUCLEOTIDE SEQUENCE [LARGE SCALE GENOMIC DNA]</scope>
    <source>
        <strain evidence="7 8">HF-S4</strain>
    </source>
</reference>
<evidence type="ECO:0000313" key="7">
    <source>
        <dbReference type="EMBL" id="MDV3456064.1"/>
    </source>
</evidence>
<name>A0ABU3Y3U4_9SPHN</name>
<sequence>MLLTRRASPSGQDHDWTAVRSALVRYIRGRTGRLDLAEDVAQETLARLIALQEQDTVGSLFALGFRIADNLVIDIHRREARASGEVDERFECTAPSLDRVVDSRHAVAILSRTLQRMPPLRREVILRRRLRRQSCAVIAEELELTPKAVEKHITRGLVDLKTAFDKAGLAPESLGE</sequence>
<dbReference type="InterPro" id="IPR039425">
    <property type="entry name" value="RNA_pol_sigma-70-like"/>
</dbReference>
<comment type="caution">
    <text evidence="7">The sequence shown here is derived from an EMBL/GenBank/DDBJ whole genome shotgun (WGS) entry which is preliminary data.</text>
</comment>
<keyword evidence="8" id="KW-1185">Reference proteome</keyword>
<dbReference type="PANTHER" id="PTHR43133">
    <property type="entry name" value="RNA POLYMERASE ECF-TYPE SIGMA FACTO"/>
    <property type="match status" value="1"/>
</dbReference>
<keyword evidence="3" id="KW-0731">Sigma factor</keyword>
<evidence type="ECO:0000313" key="8">
    <source>
        <dbReference type="Proteomes" id="UP001273531"/>
    </source>
</evidence>
<proteinExistence type="inferred from homology"/>
<dbReference type="SUPFAM" id="SSF88659">
    <property type="entry name" value="Sigma3 and sigma4 domains of RNA polymerase sigma factors"/>
    <property type="match status" value="1"/>
</dbReference>
<dbReference type="InterPro" id="IPR007627">
    <property type="entry name" value="RNA_pol_sigma70_r2"/>
</dbReference>
<dbReference type="EMBL" id="JAWJEJ010000001">
    <property type="protein sequence ID" value="MDV3456064.1"/>
    <property type="molecule type" value="Genomic_DNA"/>
</dbReference>
<keyword evidence="2" id="KW-0805">Transcription regulation</keyword>
<dbReference type="Proteomes" id="UP001273531">
    <property type="component" value="Unassembled WGS sequence"/>
</dbReference>
<dbReference type="NCBIfam" id="TIGR02937">
    <property type="entry name" value="sigma70-ECF"/>
    <property type="match status" value="1"/>
</dbReference>
<evidence type="ECO:0000259" key="5">
    <source>
        <dbReference type="Pfam" id="PF04542"/>
    </source>
</evidence>
<evidence type="ECO:0000259" key="6">
    <source>
        <dbReference type="Pfam" id="PF08281"/>
    </source>
</evidence>
<dbReference type="InterPro" id="IPR013249">
    <property type="entry name" value="RNA_pol_sigma70_r4_t2"/>
</dbReference>
<organism evidence="7 8">
    <name type="scientific">Sphingomonas agrestis</name>
    <dbReference type="NCBI Taxonomy" id="3080540"/>
    <lineage>
        <taxon>Bacteria</taxon>
        <taxon>Pseudomonadati</taxon>
        <taxon>Pseudomonadota</taxon>
        <taxon>Alphaproteobacteria</taxon>
        <taxon>Sphingomonadales</taxon>
        <taxon>Sphingomonadaceae</taxon>
        <taxon>Sphingomonas</taxon>
    </lineage>
</organism>